<dbReference type="Gene3D" id="3.10.450.100">
    <property type="entry name" value="NTF2-like, domain 1"/>
    <property type="match status" value="1"/>
</dbReference>
<keyword evidence="3" id="KW-1185">Reference proteome</keyword>
<feature type="transmembrane region" description="Helical" evidence="1">
    <location>
        <begin position="9"/>
        <end position="27"/>
    </location>
</feature>
<proteinExistence type="predicted"/>
<gene>
    <name evidence="2" type="ORF">GJU40_11710</name>
</gene>
<dbReference type="RefSeq" id="WP_170289392.1">
    <property type="nucleotide sequence ID" value="NZ_WKKI01000022.1"/>
</dbReference>
<evidence type="ECO:0000313" key="2">
    <source>
        <dbReference type="EMBL" id="MRX72812.1"/>
    </source>
</evidence>
<keyword evidence="1" id="KW-0812">Transmembrane</keyword>
<evidence type="ECO:0000313" key="3">
    <source>
        <dbReference type="Proteomes" id="UP000448867"/>
    </source>
</evidence>
<dbReference type="Proteomes" id="UP000448867">
    <property type="component" value="Unassembled WGS sequence"/>
</dbReference>
<keyword evidence="1" id="KW-0472">Membrane</keyword>
<comment type="caution">
    <text evidence="2">The sequence shown here is derived from an EMBL/GenBank/DDBJ whole genome shotgun (WGS) entry which is preliminary data.</text>
</comment>
<dbReference type="AlphaFoldDB" id="A0A7X2IZS1"/>
<evidence type="ECO:0000256" key="1">
    <source>
        <dbReference type="SAM" id="Phobius"/>
    </source>
</evidence>
<accession>A0A7X2IZS1</accession>
<keyword evidence="1" id="KW-1133">Transmembrane helix</keyword>
<sequence length="152" mass="18164">MRRRQRRQRIIVGMVVLLIIGAGLLLVKQMGGHSARDVVVKFYKEEQGGDFGSAWKLFHPKMQEKFQKNAYVTERSHIYMGHYGVSTFDFKIKDRKKLKNWRMSPDGQSFERVEKYTVQQEFHSKFGVFTIVQEVFTVKEKGQWRILWEFRQ</sequence>
<reference evidence="2 3" key="1">
    <citation type="submission" date="2019-11" db="EMBL/GenBank/DDBJ databases">
        <title>Bacillus lacus genome.</title>
        <authorList>
            <person name="Allen C.J."/>
            <person name="Newman J.D."/>
        </authorList>
    </citation>
    <scope>NUCLEOTIDE SEQUENCE [LARGE SCALE GENOMIC DNA]</scope>
    <source>
        <strain evidence="2 3">KCTC 33946</strain>
    </source>
</reference>
<name>A0A7X2IZS1_9BACI</name>
<dbReference type="EMBL" id="WKKI01000022">
    <property type="protein sequence ID" value="MRX72812.1"/>
    <property type="molecule type" value="Genomic_DNA"/>
</dbReference>
<dbReference type="InterPro" id="IPR032710">
    <property type="entry name" value="NTF2-like_dom_sf"/>
</dbReference>
<organism evidence="2 3">
    <name type="scientific">Metabacillus lacus</name>
    <dbReference type="NCBI Taxonomy" id="1983721"/>
    <lineage>
        <taxon>Bacteria</taxon>
        <taxon>Bacillati</taxon>
        <taxon>Bacillota</taxon>
        <taxon>Bacilli</taxon>
        <taxon>Bacillales</taxon>
        <taxon>Bacillaceae</taxon>
        <taxon>Metabacillus</taxon>
    </lineage>
</organism>
<evidence type="ECO:0008006" key="4">
    <source>
        <dbReference type="Google" id="ProtNLM"/>
    </source>
</evidence>
<protein>
    <recommendedName>
        <fullName evidence="4">DUF4878 domain-containing protein</fullName>
    </recommendedName>
</protein>
<dbReference type="SUPFAM" id="SSF54427">
    <property type="entry name" value="NTF2-like"/>
    <property type="match status" value="1"/>
</dbReference>